<comment type="caution">
    <text evidence="3">The sequence shown here is derived from an EMBL/GenBank/DDBJ whole genome shotgun (WGS) entry which is preliminary data.</text>
</comment>
<evidence type="ECO:0000313" key="5">
    <source>
        <dbReference type="Proteomes" id="UP001642409"/>
    </source>
</evidence>
<dbReference type="Proteomes" id="UP001642409">
    <property type="component" value="Unassembled WGS sequence"/>
</dbReference>
<reference evidence="4 5" key="2">
    <citation type="submission" date="2024-07" db="EMBL/GenBank/DDBJ databases">
        <authorList>
            <person name="Akdeniz Z."/>
        </authorList>
    </citation>
    <scope>NUCLEOTIDE SEQUENCE [LARGE SCALE GENOMIC DNA]</scope>
</reference>
<feature type="coiled-coil region" evidence="2">
    <location>
        <begin position="232"/>
        <end position="379"/>
    </location>
</feature>
<dbReference type="PANTHER" id="PTHR32083">
    <property type="entry name" value="CILIA AND FLAGELLA-ASSOCIATED PROTEIN 58-RELATED"/>
    <property type="match status" value="1"/>
</dbReference>
<feature type="coiled-coil region" evidence="2">
    <location>
        <begin position="77"/>
        <end position="203"/>
    </location>
</feature>
<dbReference type="GO" id="GO:0005856">
    <property type="term" value="C:cytoskeleton"/>
    <property type="evidence" value="ECO:0007669"/>
    <property type="project" value="TreeGrafter"/>
</dbReference>
<dbReference type="PANTHER" id="PTHR32083:SF34">
    <property type="entry name" value="COILED-COIL DOMAIN-CONTAINING PROTEIN 146"/>
    <property type="match status" value="1"/>
</dbReference>
<evidence type="ECO:0000313" key="3">
    <source>
        <dbReference type="EMBL" id="CAI9963818.1"/>
    </source>
</evidence>
<dbReference type="EMBL" id="CATOUU010000970">
    <property type="protein sequence ID" value="CAI9963818.1"/>
    <property type="molecule type" value="Genomic_DNA"/>
</dbReference>
<reference evidence="3" key="1">
    <citation type="submission" date="2023-06" db="EMBL/GenBank/DDBJ databases">
        <authorList>
            <person name="Kurt Z."/>
        </authorList>
    </citation>
    <scope>NUCLEOTIDE SEQUENCE</scope>
</reference>
<evidence type="ECO:0000313" key="4">
    <source>
        <dbReference type="EMBL" id="CAL6045085.1"/>
    </source>
</evidence>
<evidence type="ECO:0000256" key="1">
    <source>
        <dbReference type="ARBA" id="ARBA00023054"/>
    </source>
</evidence>
<dbReference type="AlphaFoldDB" id="A0AA86QTK4"/>
<organism evidence="3">
    <name type="scientific">Hexamita inflata</name>
    <dbReference type="NCBI Taxonomy" id="28002"/>
    <lineage>
        <taxon>Eukaryota</taxon>
        <taxon>Metamonada</taxon>
        <taxon>Diplomonadida</taxon>
        <taxon>Hexamitidae</taxon>
        <taxon>Hexamitinae</taxon>
        <taxon>Hexamita</taxon>
    </lineage>
</organism>
<keyword evidence="5" id="KW-1185">Reference proteome</keyword>
<sequence>MSDIASSNIVASVLERLMREGSIDRTQLEVFISKYAKAHELLTQAVANERVHAQNAADLKIEEQRTAEILFNETKKQSAVQAQMANLRHKLQEFERQNSMKNEQNVQNTNKISSLGEEKMLLQQQLQFAKKQRAEELQPKIKEIEKQIKELREDTYKQNNNEKDLNEQINQQKDQLEKAEMENNQVLDNLRRLQQDKQYMEAQPDKCRRQMALVKQGESAAQSDRDKRQKTVDNLKNDIALKNKTVQDITAQIDECIQTSKQLKEEIIQNLQSQIQEQNNINGRHNFELQNLKEEQIQISANEKKAKAERDYQQKQVEDLQRETRLLEKKVSIEEVKLEGKLDLERPLYERKQQTLDEKAKEEERIALLNEKQRTITEEMQQVIIDYACELTHLDDHSKSIMQQSQLNKVYQDQIHDFVKEIRNHQIATISCQSQRQAANQRLGKISQALRQQVNSLQIKDTELERLKVENASLKTKATEFAQLYEKLRTQKNRLQRLSQEAKLAIQEVTEKIEVLKCETNVLTQESLNKQQTLQRQQVETKDAQRQAQTARQELSNCLSQLNAIYQVIARQLSEVKSLAENIVQKEKQIYSLKELYVKTIEQRNVAGVQLVQRNDELCAHYEKLHAQEAVQKEAEAYMKAREEDERVLRLMLQELFRDREILQRRSNRELPELLLERDALIDEVEKIRAENEDLLKDIRTTAAVKTGTDSVSLLDLTSLYKNEKSESQSQALRTMKKPPQTLNQIENKVYATWNMVGSLKNVDPAVLNNKQKKIEKYIQQVSHEARDKFNLDDELDRIIKDLQQELEQQKQQVDPNVISDLNSVRNQLNKSKRTLMSTVSQVQFQQMTCARLEQVCSELAEEISTQRQKLETNEAPSEEIEHEWLVQHQNTLDYQRLHRMRQEIINSQVPGVHKTNAKPRFDSYVDIITGLPKPYGGKVPLEPKVIGIQQSRFVKKPKPFEIEL</sequence>
<accession>A0AA86QTK4</accession>
<feature type="coiled-coil region" evidence="2">
    <location>
        <begin position="671"/>
        <end position="698"/>
    </location>
</feature>
<name>A0AA86QTK4_9EUKA</name>
<keyword evidence="1 2" id="KW-0175">Coiled coil</keyword>
<feature type="coiled-coil region" evidence="2">
    <location>
        <begin position="457"/>
        <end position="589"/>
    </location>
</feature>
<protein>
    <submittedName>
        <fullName evidence="3">Uncharacterized protein</fullName>
    </submittedName>
</protein>
<dbReference type="EMBL" id="CAXDID020000162">
    <property type="protein sequence ID" value="CAL6045085.1"/>
    <property type="molecule type" value="Genomic_DNA"/>
</dbReference>
<proteinExistence type="predicted"/>
<evidence type="ECO:0000256" key="2">
    <source>
        <dbReference type="SAM" id="Coils"/>
    </source>
</evidence>
<gene>
    <name evidence="4" type="ORF">HINF_LOCUS40870</name>
    <name evidence="3" type="ORF">HINF_LOCUS51463</name>
</gene>